<keyword evidence="1" id="KW-1133">Transmembrane helix</keyword>
<dbReference type="EMBL" id="JBHSED010000071">
    <property type="protein sequence ID" value="MFC4307064.1"/>
    <property type="molecule type" value="Genomic_DNA"/>
</dbReference>
<sequence>MPTNADKPKLNLPVTVHERLLNTLTFLTIACGIVYLLMQWSSLPDRIPIHFNGKGEADGWGSKWTLTALPLIGVVLCAGMALLSRYPHHYNYPVRITMENAARQYLLSRKMLAWVNLALAVTFVWIEWQTVDSANGGSASLGWAFVLFLMAVIFGIMGIYLVRASKLK</sequence>
<evidence type="ECO:0000313" key="3">
    <source>
        <dbReference type="EMBL" id="MFC4307064.1"/>
    </source>
</evidence>
<feature type="transmembrane region" description="Helical" evidence="1">
    <location>
        <begin position="111"/>
        <end position="128"/>
    </location>
</feature>
<dbReference type="RefSeq" id="WP_204604497.1">
    <property type="nucleotide sequence ID" value="NZ_JBHSED010000071.1"/>
</dbReference>
<dbReference type="Proteomes" id="UP001595755">
    <property type="component" value="Unassembled WGS sequence"/>
</dbReference>
<keyword evidence="1" id="KW-0472">Membrane</keyword>
<reference evidence="4" key="1">
    <citation type="journal article" date="2019" name="Int. J. Syst. Evol. Microbiol.">
        <title>The Global Catalogue of Microorganisms (GCM) 10K type strain sequencing project: providing services to taxonomists for standard genome sequencing and annotation.</title>
        <authorList>
            <consortium name="The Broad Institute Genomics Platform"/>
            <consortium name="The Broad Institute Genome Sequencing Center for Infectious Disease"/>
            <person name="Wu L."/>
            <person name="Ma J."/>
        </authorList>
    </citation>
    <scope>NUCLEOTIDE SEQUENCE [LARGE SCALE GENOMIC DNA]</scope>
    <source>
        <strain evidence="4">CGMCC 4.1641</strain>
    </source>
</reference>
<gene>
    <name evidence="3" type="ORF">ACFO1S_26935</name>
</gene>
<feature type="transmembrane region" description="Helical" evidence="1">
    <location>
        <begin position="20"/>
        <end position="38"/>
    </location>
</feature>
<dbReference type="PROSITE" id="PS51257">
    <property type="entry name" value="PROKAR_LIPOPROTEIN"/>
    <property type="match status" value="1"/>
</dbReference>
<comment type="caution">
    <text evidence="3">The sequence shown here is derived from an EMBL/GenBank/DDBJ whole genome shotgun (WGS) entry which is preliminary data.</text>
</comment>
<feature type="domain" description="DUF1648" evidence="2">
    <location>
        <begin position="28"/>
        <end position="73"/>
    </location>
</feature>
<keyword evidence="1" id="KW-0812">Transmembrane</keyword>
<dbReference type="InterPro" id="IPR012867">
    <property type="entry name" value="DUF1648"/>
</dbReference>
<evidence type="ECO:0000313" key="4">
    <source>
        <dbReference type="Proteomes" id="UP001595755"/>
    </source>
</evidence>
<protein>
    <submittedName>
        <fullName evidence="3">DUF1648 domain-containing protein</fullName>
    </submittedName>
</protein>
<name>A0ABV8SL09_9BACL</name>
<evidence type="ECO:0000259" key="2">
    <source>
        <dbReference type="Pfam" id="PF07853"/>
    </source>
</evidence>
<accession>A0ABV8SL09</accession>
<organism evidence="3 4">
    <name type="scientific">Cohnella boryungensis</name>
    <dbReference type="NCBI Taxonomy" id="768479"/>
    <lineage>
        <taxon>Bacteria</taxon>
        <taxon>Bacillati</taxon>
        <taxon>Bacillota</taxon>
        <taxon>Bacilli</taxon>
        <taxon>Bacillales</taxon>
        <taxon>Paenibacillaceae</taxon>
        <taxon>Cohnella</taxon>
    </lineage>
</organism>
<feature type="transmembrane region" description="Helical" evidence="1">
    <location>
        <begin position="64"/>
        <end position="83"/>
    </location>
</feature>
<proteinExistence type="predicted"/>
<dbReference type="Pfam" id="PF07853">
    <property type="entry name" value="DUF1648"/>
    <property type="match status" value="1"/>
</dbReference>
<keyword evidence="4" id="KW-1185">Reference proteome</keyword>
<feature type="transmembrane region" description="Helical" evidence="1">
    <location>
        <begin position="140"/>
        <end position="162"/>
    </location>
</feature>
<evidence type="ECO:0000256" key="1">
    <source>
        <dbReference type="SAM" id="Phobius"/>
    </source>
</evidence>